<keyword evidence="3" id="KW-0675">Receptor</keyword>
<dbReference type="RefSeq" id="WP_085864493.1">
    <property type="nucleotide sequence ID" value="NZ_FWFT01000003.1"/>
</dbReference>
<proteinExistence type="inferred from homology"/>
<sequence length="312" mass="32639">MKTTTFTLGLAAGLTLAAGAAMAEYPDRTINMLVPFGAGGGTDVPARFFAAEMEEIMGQNSVVSNVEGAGGTVGATQLSEADADGYNLGFLPLGTMTTQPHLRGTCYNNESWTPICMVSQGPFNLVVADDSPIETMDDFIAQANGDGLKFAGAGPGSMAHLEQLSLNNATGADSLYIPTGGGGEIATEINGGRADATAWFADFDSRFGWRALGIMSDQRSEARPDVPTMAELGYDTQVSVWFGFFTQAGTPDDVVATLSGACKQAVATDSFAENMAGANRLIRYMGSDEVGPFFNEAFELNGQLLKDAGLLK</sequence>
<comment type="similarity">
    <text evidence="1">Belongs to the UPF0065 (bug) family.</text>
</comment>
<dbReference type="Pfam" id="PF03401">
    <property type="entry name" value="TctC"/>
    <property type="match status" value="1"/>
</dbReference>
<keyword evidence="2" id="KW-0732">Signal</keyword>
<organism evidence="3 4">
    <name type="scientific">Pseudooctadecabacter jejudonensis</name>
    <dbReference type="NCBI Taxonomy" id="1391910"/>
    <lineage>
        <taxon>Bacteria</taxon>
        <taxon>Pseudomonadati</taxon>
        <taxon>Pseudomonadota</taxon>
        <taxon>Alphaproteobacteria</taxon>
        <taxon>Rhodobacterales</taxon>
        <taxon>Paracoccaceae</taxon>
        <taxon>Pseudooctadecabacter</taxon>
    </lineage>
</organism>
<dbReference type="CDD" id="cd07012">
    <property type="entry name" value="PBP2_Bug_TTT"/>
    <property type="match status" value="1"/>
</dbReference>
<dbReference type="InterPro" id="IPR005064">
    <property type="entry name" value="BUG"/>
</dbReference>
<dbReference type="Gene3D" id="3.40.190.10">
    <property type="entry name" value="Periplasmic binding protein-like II"/>
    <property type="match status" value="1"/>
</dbReference>
<keyword evidence="4" id="KW-1185">Reference proteome</keyword>
<dbReference type="InterPro" id="IPR042100">
    <property type="entry name" value="Bug_dom1"/>
</dbReference>
<gene>
    <name evidence="3" type="ORF">PSJ8397_02064</name>
</gene>
<accession>A0A1Y5SJT3</accession>
<evidence type="ECO:0000256" key="1">
    <source>
        <dbReference type="ARBA" id="ARBA00006987"/>
    </source>
</evidence>
<dbReference type="PANTHER" id="PTHR42928">
    <property type="entry name" value="TRICARBOXYLATE-BINDING PROTEIN"/>
    <property type="match status" value="1"/>
</dbReference>
<dbReference type="Proteomes" id="UP000193623">
    <property type="component" value="Unassembled WGS sequence"/>
</dbReference>
<evidence type="ECO:0000256" key="2">
    <source>
        <dbReference type="SAM" id="SignalP"/>
    </source>
</evidence>
<feature type="signal peptide" evidence="2">
    <location>
        <begin position="1"/>
        <end position="23"/>
    </location>
</feature>
<dbReference type="OrthoDB" id="9780943at2"/>
<dbReference type="AlphaFoldDB" id="A0A1Y5SJT3"/>
<dbReference type="PANTHER" id="PTHR42928:SF5">
    <property type="entry name" value="BLR1237 PROTEIN"/>
    <property type="match status" value="1"/>
</dbReference>
<feature type="chain" id="PRO_5013232431" evidence="2">
    <location>
        <begin position="24"/>
        <end position="312"/>
    </location>
</feature>
<name>A0A1Y5SJT3_9RHOB</name>
<evidence type="ECO:0000313" key="3">
    <source>
        <dbReference type="EMBL" id="SLN41240.1"/>
    </source>
</evidence>
<dbReference type="EMBL" id="FWFT01000003">
    <property type="protein sequence ID" value="SLN41240.1"/>
    <property type="molecule type" value="Genomic_DNA"/>
</dbReference>
<reference evidence="3 4" key="1">
    <citation type="submission" date="2017-03" db="EMBL/GenBank/DDBJ databases">
        <authorList>
            <person name="Afonso C.L."/>
            <person name="Miller P.J."/>
            <person name="Scott M.A."/>
            <person name="Spackman E."/>
            <person name="Goraichik I."/>
            <person name="Dimitrov K.M."/>
            <person name="Suarez D.L."/>
            <person name="Swayne D.E."/>
        </authorList>
    </citation>
    <scope>NUCLEOTIDE SEQUENCE [LARGE SCALE GENOMIC DNA]</scope>
    <source>
        <strain evidence="3 4">CECT 8397</strain>
    </source>
</reference>
<evidence type="ECO:0000313" key="4">
    <source>
        <dbReference type="Proteomes" id="UP000193623"/>
    </source>
</evidence>
<protein>
    <submittedName>
        <fullName evidence="3">Tripartite tricarboxylate transporter family receptor</fullName>
    </submittedName>
</protein>
<dbReference type="PIRSF" id="PIRSF017082">
    <property type="entry name" value="YflP"/>
    <property type="match status" value="1"/>
</dbReference>
<dbReference type="Gene3D" id="3.40.190.150">
    <property type="entry name" value="Bordetella uptake gene, domain 1"/>
    <property type="match status" value="1"/>
</dbReference>
<dbReference type="SUPFAM" id="SSF53850">
    <property type="entry name" value="Periplasmic binding protein-like II"/>
    <property type="match status" value="1"/>
</dbReference>